<keyword evidence="2" id="KW-0472">Membrane</keyword>
<dbReference type="InterPro" id="IPR028994">
    <property type="entry name" value="Integrin_alpha_N"/>
</dbReference>
<feature type="region of interest" description="Disordered" evidence="1">
    <location>
        <begin position="135"/>
        <end position="165"/>
    </location>
</feature>
<dbReference type="Proteomes" id="UP000611640">
    <property type="component" value="Chromosome"/>
</dbReference>
<evidence type="ECO:0000259" key="3">
    <source>
        <dbReference type="Pfam" id="PF13559"/>
    </source>
</evidence>
<proteinExistence type="predicted"/>
<dbReference type="Pfam" id="PF13559">
    <property type="entry name" value="DUF4129"/>
    <property type="match status" value="1"/>
</dbReference>
<protein>
    <recommendedName>
        <fullName evidence="3">Protein-glutamine gamma-glutamyltransferase-like C-terminal domain-containing protein</fullName>
    </recommendedName>
</protein>
<keyword evidence="5" id="KW-1185">Reference proteome</keyword>
<feature type="transmembrane region" description="Helical" evidence="2">
    <location>
        <begin position="294"/>
        <end position="318"/>
    </location>
</feature>
<evidence type="ECO:0000256" key="1">
    <source>
        <dbReference type="SAM" id="MobiDB-lite"/>
    </source>
</evidence>
<feature type="transmembrane region" description="Helical" evidence="2">
    <location>
        <begin position="70"/>
        <end position="96"/>
    </location>
</feature>
<dbReference type="InterPro" id="IPR025403">
    <property type="entry name" value="TgpA-like_C"/>
</dbReference>
<evidence type="ECO:0000256" key="2">
    <source>
        <dbReference type="SAM" id="Phobius"/>
    </source>
</evidence>
<accession>A0A7R7DRM7</accession>
<feature type="transmembrane region" description="Helical" evidence="2">
    <location>
        <begin position="35"/>
        <end position="58"/>
    </location>
</feature>
<evidence type="ECO:0000313" key="4">
    <source>
        <dbReference type="EMBL" id="BCJ36436.1"/>
    </source>
</evidence>
<dbReference type="AlphaFoldDB" id="A0A7R7DRM7"/>
<feature type="transmembrane region" description="Helical" evidence="2">
    <location>
        <begin position="108"/>
        <end position="128"/>
    </location>
</feature>
<dbReference type="SUPFAM" id="SSF69318">
    <property type="entry name" value="Integrin alpha N-terminal domain"/>
    <property type="match status" value="1"/>
</dbReference>
<evidence type="ECO:0000313" key="5">
    <source>
        <dbReference type="Proteomes" id="UP000611640"/>
    </source>
</evidence>
<organism evidence="4 5">
    <name type="scientific">Actinocatenispora thailandica</name>
    <dbReference type="NCBI Taxonomy" id="227318"/>
    <lineage>
        <taxon>Bacteria</taxon>
        <taxon>Bacillati</taxon>
        <taxon>Actinomycetota</taxon>
        <taxon>Actinomycetes</taxon>
        <taxon>Micromonosporales</taxon>
        <taxon>Micromonosporaceae</taxon>
        <taxon>Actinocatenispora</taxon>
    </lineage>
</organism>
<reference evidence="4 5" key="1">
    <citation type="submission" date="2020-08" db="EMBL/GenBank/DDBJ databases">
        <title>Whole genome shotgun sequence of Actinocatenispora thailandica NBRC 105041.</title>
        <authorList>
            <person name="Komaki H."/>
            <person name="Tamura T."/>
        </authorList>
    </citation>
    <scope>NUCLEOTIDE SEQUENCE [LARGE SCALE GENOMIC DNA]</scope>
    <source>
        <strain evidence="4 5">NBRC 105041</strain>
    </source>
</reference>
<feature type="region of interest" description="Disordered" evidence="1">
    <location>
        <begin position="260"/>
        <end position="284"/>
    </location>
</feature>
<dbReference type="EMBL" id="AP023355">
    <property type="protein sequence ID" value="BCJ36436.1"/>
    <property type="molecule type" value="Genomic_DNA"/>
</dbReference>
<name>A0A7R7DRM7_9ACTN</name>
<gene>
    <name evidence="4" type="ORF">Athai_39390</name>
</gene>
<feature type="compositionally biased region" description="Pro residues" evidence="1">
    <location>
        <begin position="15"/>
        <end position="27"/>
    </location>
</feature>
<feature type="compositionally biased region" description="Gly residues" evidence="1">
    <location>
        <begin position="154"/>
        <end position="164"/>
    </location>
</feature>
<feature type="domain" description="Protein-glutamine gamma-glutamyltransferase-like C-terminal" evidence="3">
    <location>
        <begin position="368"/>
        <end position="437"/>
    </location>
</feature>
<dbReference type="KEGG" id="atl:Athai_39390"/>
<keyword evidence="2" id="KW-1133">Transmembrane helix</keyword>
<keyword evidence="2" id="KW-0812">Transmembrane</keyword>
<feature type="region of interest" description="Disordered" evidence="1">
    <location>
        <begin position="1"/>
        <end position="28"/>
    </location>
</feature>
<sequence>MPARPRRTDTVGRPPVNPPPLPGPPRSTGPGRSGWILLGAVVSLALLAVAASATSVLAPLRHGRPDRLAILVTVGIVVGAGLVATVLVILIVRLVLRTRPGDRGLRHTLRIAVPAAVVALALLALVGISRTGLPPATPAASSPTPTPSPSAQDGGVGGTAGAGGSLARPVGTARVGDFDHDGKPDIGVDLDGDGTIDGIFVRQQDATSRLGPSRLYVVRRNGRWVGAVDTDGDGTIDGYVALDDSGGSGMSHTDVDRYLESLPDAPSAPPIDPTPQQSAGTRHPDASGGLNLAALGWILIVLVGVVVLAALVAVAIVVGRAARRPRTAAPAPAPDEFAQAREAMAATVHGSIDAMLADPDPRTAIIGAYARLLEGLAACGLARYDHEAPMEHLRRVLLGLRVRPEPLRALTELFERARFSPHPLTVDDRDAALAALREAAADLTAMAPTGAA</sequence>
<feature type="compositionally biased region" description="Basic and acidic residues" evidence="1">
    <location>
        <begin position="1"/>
        <end position="10"/>
    </location>
</feature>